<dbReference type="RefSeq" id="WP_369600720.1">
    <property type="nucleotide sequence ID" value="NZ_CP154858.1"/>
</dbReference>
<name>A0AB39UU37_9GAMM</name>
<keyword evidence="1" id="KW-0472">Membrane</keyword>
<evidence type="ECO:0000256" key="1">
    <source>
        <dbReference type="SAM" id="Phobius"/>
    </source>
</evidence>
<organism evidence="2">
    <name type="scientific">Thermohahella caldifontis</name>
    <dbReference type="NCBI Taxonomy" id="3142973"/>
    <lineage>
        <taxon>Bacteria</taxon>
        <taxon>Pseudomonadati</taxon>
        <taxon>Pseudomonadota</taxon>
        <taxon>Gammaproteobacteria</taxon>
        <taxon>Oceanospirillales</taxon>
        <taxon>Hahellaceae</taxon>
        <taxon>Thermohahella</taxon>
    </lineage>
</organism>
<reference evidence="2" key="1">
    <citation type="submission" date="2024-05" db="EMBL/GenBank/DDBJ databases">
        <title>Genome sequencing of novel strain.</title>
        <authorList>
            <person name="Ganbat D."/>
            <person name="Ganbat S."/>
            <person name="Lee S.-J."/>
        </authorList>
    </citation>
    <scope>NUCLEOTIDE SEQUENCE</scope>
    <source>
        <strain evidence="2">SMD15-11</strain>
    </source>
</reference>
<feature type="transmembrane region" description="Helical" evidence="1">
    <location>
        <begin position="6"/>
        <end position="30"/>
    </location>
</feature>
<dbReference type="EMBL" id="CP154858">
    <property type="protein sequence ID" value="XDT71695.1"/>
    <property type="molecule type" value="Genomic_DNA"/>
</dbReference>
<sequence length="307" mass="33910">MQRNGFALSLPAAFVLIVGFSLSAMATWLVSNRHWQHAREHFVEAATSRYLALRHDLDSLIAACSLLTSPPSRPLSNRLKTLQAAWPAVSTLEWMVPDPPADNPPAFRIADASPASYRVRLETADFSRTPGISAMLAEAWTGRMPRVTAVTQLNSSEPDYRGEVRILVPAFRVTDSAGESSWPAGLYAVSLDLQRWLTNQMHRFTHDPLRIELYDLAWHTSEPVVAAGQADLSGTDGEAQQWLYTNVLTLPGREWLMRIRPTSGFVAESQSRLPLILFLSGTLITVLIALLISPASAYTETGNHALH</sequence>
<evidence type="ECO:0000313" key="2">
    <source>
        <dbReference type="EMBL" id="XDT71695.1"/>
    </source>
</evidence>
<dbReference type="KEGG" id="tcd:AAIA72_12890"/>
<gene>
    <name evidence="2" type="ORF">AAIA72_12890</name>
</gene>
<protein>
    <recommendedName>
        <fullName evidence="3">CHASE domain-containing protein</fullName>
    </recommendedName>
</protein>
<keyword evidence="1" id="KW-1133">Transmembrane helix</keyword>
<keyword evidence="1" id="KW-0812">Transmembrane</keyword>
<accession>A0AB39UU37</accession>
<feature type="transmembrane region" description="Helical" evidence="1">
    <location>
        <begin position="275"/>
        <end position="298"/>
    </location>
</feature>
<evidence type="ECO:0008006" key="3">
    <source>
        <dbReference type="Google" id="ProtNLM"/>
    </source>
</evidence>
<proteinExistence type="predicted"/>
<dbReference type="AlphaFoldDB" id="A0AB39UU37"/>